<dbReference type="KEGG" id="paby:Ga0080574_TMP3799"/>
<evidence type="ECO:0000313" key="1">
    <source>
        <dbReference type="EMBL" id="APZ54133.1"/>
    </source>
</evidence>
<dbReference type="Proteomes" id="UP000187059">
    <property type="component" value="Chromosome"/>
</dbReference>
<keyword evidence="2" id="KW-1185">Reference proteome</keyword>
<gene>
    <name evidence="1" type="ORF">Ga0080574_TMP3799</name>
</gene>
<reference evidence="1 2" key="1">
    <citation type="submission" date="2016-04" db="EMBL/GenBank/DDBJ databases">
        <title>Deep-sea bacteria in the southern Pacific.</title>
        <authorList>
            <person name="Tang K."/>
        </authorList>
    </citation>
    <scope>NUCLEOTIDE SEQUENCE [LARGE SCALE GENOMIC DNA]</scope>
    <source>
        <strain evidence="1 2">JLT2014</strain>
    </source>
</reference>
<name>A0A1P8UXM4_9RHOB</name>
<dbReference type="EMBL" id="CP015093">
    <property type="protein sequence ID" value="APZ54133.1"/>
    <property type="molecule type" value="Genomic_DNA"/>
</dbReference>
<evidence type="ECO:0008006" key="3">
    <source>
        <dbReference type="Google" id="ProtNLM"/>
    </source>
</evidence>
<protein>
    <recommendedName>
        <fullName evidence="3">ArsR family transcriptional regulator</fullName>
    </recommendedName>
</protein>
<dbReference type="RefSeq" id="WP_076703357.1">
    <property type="nucleotide sequence ID" value="NZ_CP015093.1"/>
</dbReference>
<sequence>MSDYLEKRVKPIRRAIILGFLERSKAYTSNADILMSVINGTPDGVTAYYSEVVEDLRWLEEKGYVVLNGLNTIVVEATPAGRRIARRENVDPGIARDTPEV</sequence>
<organism evidence="1 2">
    <name type="scientific">Salipiger abyssi</name>
    <dbReference type="NCBI Taxonomy" id="1250539"/>
    <lineage>
        <taxon>Bacteria</taxon>
        <taxon>Pseudomonadati</taxon>
        <taxon>Pseudomonadota</taxon>
        <taxon>Alphaproteobacteria</taxon>
        <taxon>Rhodobacterales</taxon>
        <taxon>Roseobacteraceae</taxon>
        <taxon>Salipiger</taxon>
    </lineage>
</organism>
<evidence type="ECO:0000313" key="2">
    <source>
        <dbReference type="Proteomes" id="UP000187059"/>
    </source>
</evidence>
<dbReference type="OrthoDB" id="7862582at2"/>
<accession>A0A1P8UXM4</accession>
<proteinExistence type="predicted"/>
<dbReference type="AlphaFoldDB" id="A0A1P8UXM4"/>
<dbReference type="STRING" id="1250539.Ga0080574_TMP3799"/>